<keyword evidence="1" id="KW-1133">Transmembrane helix</keyword>
<organism evidence="2 3">
    <name type="scientific">Mycena chlorophos</name>
    <name type="common">Agaric fungus</name>
    <name type="synonym">Agaricus chlorophos</name>
    <dbReference type="NCBI Taxonomy" id="658473"/>
    <lineage>
        <taxon>Eukaryota</taxon>
        <taxon>Fungi</taxon>
        <taxon>Dikarya</taxon>
        <taxon>Basidiomycota</taxon>
        <taxon>Agaricomycotina</taxon>
        <taxon>Agaricomycetes</taxon>
        <taxon>Agaricomycetidae</taxon>
        <taxon>Agaricales</taxon>
        <taxon>Marasmiineae</taxon>
        <taxon>Mycenaceae</taxon>
        <taxon>Mycena</taxon>
    </lineage>
</organism>
<evidence type="ECO:0000313" key="3">
    <source>
        <dbReference type="Proteomes" id="UP000815677"/>
    </source>
</evidence>
<feature type="transmembrane region" description="Helical" evidence="1">
    <location>
        <begin position="121"/>
        <end position="138"/>
    </location>
</feature>
<keyword evidence="1" id="KW-0472">Membrane</keyword>
<sequence length="215" mass="23838">MLAFFATLGRTPGLYHPDVSRALAVAFVICTVLTLDTANLSADRSIARGQVVIMILAAFTIVLLSMLIPFTSHQHPTHPSSRAGRHFYFLNGLSAAWMGVGAWALLYSAQFPSEPMRRCEAAPFPLFGWWCLLVLQSLMMPLGVVLTLLCAAWTTYVRAIMPRTRVKRPLLAAEPETTTTPNSSWMLVHVAESEESDAELELRLEEEYELDEAAV</sequence>
<feature type="transmembrane region" description="Helical" evidence="1">
    <location>
        <begin position="88"/>
        <end position="109"/>
    </location>
</feature>
<evidence type="ECO:0000313" key="2">
    <source>
        <dbReference type="EMBL" id="GAT44857.1"/>
    </source>
</evidence>
<feature type="transmembrane region" description="Helical" evidence="1">
    <location>
        <begin position="51"/>
        <end position="68"/>
    </location>
</feature>
<dbReference type="EMBL" id="DF840276">
    <property type="protein sequence ID" value="GAT44857.1"/>
    <property type="molecule type" value="Genomic_DNA"/>
</dbReference>
<name>A0ABQ0L2X9_MYCCL</name>
<evidence type="ECO:0000256" key="1">
    <source>
        <dbReference type="SAM" id="Phobius"/>
    </source>
</evidence>
<reference evidence="2" key="1">
    <citation type="submission" date="2014-09" db="EMBL/GenBank/DDBJ databases">
        <title>Genome sequence of the luminous mushroom Mycena chlorophos for searching fungal bioluminescence genes.</title>
        <authorList>
            <person name="Tanaka Y."/>
            <person name="Kasuga D."/>
            <person name="Oba Y."/>
            <person name="Hase S."/>
            <person name="Sato K."/>
            <person name="Oba Y."/>
            <person name="Sakakibara Y."/>
        </authorList>
    </citation>
    <scope>NUCLEOTIDE SEQUENCE</scope>
</reference>
<proteinExistence type="predicted"/>
<accession>A0ABQ0L2X9</accession>
<dbReference type="Proteomes" id="UP000815677">
    <property type="component" value="Unassembled WGS sequence"/>
</dbReference>
<protein>
    <submittedName>
        <fullName evidence="2">Uncharacterized protein</fullName>
    </submittedName>
</protein>
<keyword evidence="3" id="KW-1185">Reference proteome</keyword>
<keyword evidence="1" id="KW-0812">Transmembrane</keyword>
<gene>
    <name evidence="2" type="ORF">MCHLO_02461</name>
</gene>